<dbReference type="Proteomes" id="UP000756860">
    <property type="component" value="Unassembled WGS sequence"/>
</dbReference>
<comment type="caution">
    <text evidence="1">The sequence shown here is derived from an EMBL/GenBank/DDBJ whole genome shotgun (WGS) entry which is preliminary data.</text>
</comment>
<dbReference type="PANTHER" id="PTHR17985:SF8">
    <property type="entry name" value="TRANSPORT AND GOLGI ORGANIZATION PROTEIN 2 HOMOLOG"/>
    <property type="match status" value="1"/>
</dbReference>
<keyword evidence="2" id="KW-1185">Reference proteome</keyword>
<gene>
    <name evidence="1" type="ORF">KI810_09570</name>
</gene>
<dbReference type="EMBL" id="JAHCVK010000003">
    <property type="protein sequence ID" value="MBT0653304.1"/>
    <property type="molecule type" value="Genomic_DNA"/>
</dbReference>
<sequence length="256" mass="27904">MCLILFAHDCHPFYRLVLAANRDEFYDRPTAPAAFWDDDPSILAGRDLKVGGTWFGITTTGRLAAITNYRDLASHRPNAPSRGLLVSDFLQSSLPAETFLAELAASNPGYNSFNLVCGTPESLWHYSDRGGPPAPVSHDTHGLSNRLLDTPWPKVSRGKAALADIVQRHDRIEPAELFAILADRTVAADQLLPDTGVGLERERLLSPLHIASADYGTRSATVLLVGRDGLVEFIEQTFNGAMEPVGSTHQTFRLAG</sequence>
<dbReference type="InterPro" id="IPR008551">
    <property type="entry name" value="TANGO2"/>
</dbReference>
<reference evidence="1 2" key="1">
    <citation type="submission" date="2021-05" db="EMBL/GenBank/DDBJ databases">
        <title>The draft genome of Geobacter luticola JCM 17780.</title>
        <authorList>
            <person name="Xu Z."/>
            <person name="Masuda Y."/>
            <person name="Itoh H."/>
            <person name="Senoo K."/>
        </authorList>
    </citation>
    <scope>NUCLEOTIDE SEQUENCE [LARGE SCALE GENOMIC DNA]</scope>
    <source>
        <strain evidence="1 2">JCM 17780</strain>
    </source>
</reference>
<name>A0ABS5SD52_9BACT</name>
<dbReference type="Pfam" id="PF05742">
    <property type="entry name" value="TANGO2"/>
    <property type="match status" value="1"/>
</dbReference>
<evidence type="ECO:0000313" key="2">
    <source>
        <dbReference type="Proteomes" id="UP000756860"/>
    </source>
</evidence>
<dbReference type="RefSeq" id="WP_214175307.1">
    <property type="nucleotide sequence ID" value="NZ_JAHCVK010000003.1"/>
</dbReference>
<protein>
    <submittedName>
        <fullName evidence="1">NRDE family protein</fullName>
    </submittedName>
</protein>
<evidence type="ECO:0000313" key="1">
    <source>
        <dbReference type="EMBL" id="MBT0653304.1"/>
    </source>
</evidence>
<organism evidence="1 2">
    <name type="scientific">Geomobilimonas luticola</name>
    <dbReference type="NCBI Taxonomy" id="1114878"/>
    <lineage>
        <taxon>Bacteria</taxon>
        <taxon>Pseudomonadati</taxon>
        <taxon>Thermodesulfobacteriota</taxon>
        <taxon>Desulfuromonadia</taxon>
        <taxon>Geobacterales</taxon>
        <taxon>Geobacteraceae</taxon>
        <taxon>Geomobilimonas</taxon>
    </lineage>
</organism>
<accession>A0ABS5SD52</accession>
<proteinExistence type="predicted"/>
<dbReference type="PANTHER" id="PTHR17985">
    <property type="entry name" value="SER/THR-RICH PROTEIN T10 IN DGCR REGION"/>
    <property type="match status" value="1"/>
</dbReference>